<dbReference type="OrthoDB" id="3230233at2"/>
<evidence type="ECO:0000256" key="1">
    <source>
        <dbReference type="SAM" id="Phobius"/>
    </source>
</evidence>
<keyword evidence="3" id="KW-1185">Reference proteome</keyword>
<feature type="transmembrane region" description="Helical" evidence="1">
    <location>
        <begin position="178"/>
        <end position="198"/>
    </location>
</feature>
<name>A0A0R2NJE7_9LACO</name>
<dbReference type="Pfam" id="PF12730">
    <property type="entry name" value="ABC2_membrane_4"/>
    <property type="match status" value="1"/>
</dbReference>
<dbReference type="EMBL" id="JQCQ01000005">
    <property type="protein sequence ID" value="KRO25879.1"/>
    <property type="molecule type" value="Genomic_DNA"/>
</dbReference>
<keyword evidence="1" id="KW-1133">Transmembrane helix</keyword>
<gene>
    <name evidence="2" type="ORF">IV88_GL001414</name>
</gene>
<reference evidence="2 3" key="1">
    <citation type="journal article" date="2015" name="Genome Announc.">
        <title>Expanding the biotechnology potential of lactobacilli through comparative genomics of 213 strains and associated genera.</title>
        <authorList>
            <person name="Sun Z."/>
            <person name="Harris H.M."/>
            <person name="McCann A."/>
            <person name="Guo C."/>
            <person name="Argimon S."/>
            <person name="Zhang W."/>
            <person name="Yang X."/>
            <person name="Jeffery I.B."/>
            <person name="Cooney J.C."/>
            <person name="Kagawa T.F."/>
            <person name="Liu W."/>
            <person name="Song Y."/>
            <person name="Salvetti E."/>
            <person name="Wrobel A."/>
            <person name="Rasinkangas P."/>
            <person name="Parkhill J."/>
            <person name="Rea M.C."/>
            <person name="O'Sullivan O."/>
            <person name="Ritari J."/>
            <person name="Douillard F.P."/>
            <person name="Paul Ross R."/>
            <person name="Yang R."/>
            <person name="Briner A.E."/>
            <person name="Felis G.E."/>
            <person name="de Vos W.M."/>
            <person name="Barrangou R."/>
            <person name="Klaenhammer T.R."/>
            <person name="Caufield P.W."/>
            <person name="Cui Y."/>
            <person name="Zhang H."/>
            <person name="O'Toole P.W."/>
        </authorList>
    </citation>
    <scope>NUCLEOTIDE SEQUENCE [LARGE SCALE GENOMIC DNA]</scope>
    <source>
        <strain evidence="2 3">DSM 23026</strain>
    </source>
</reference>
<feature type="transmembrane region" description="Helical" evidence="1">
    <location>
        <begin position="146"/>
        <end position="171"/>
    </location>
</feature>
<feature type="transmembrane region" description="Helical" evidence="1">
    <location>
        <begin position="64"/>
        <end position="85"/>
    </location>
</feature>
<organism evidence="2 3">
    <name type="scientific">Pediococcus argentinicus</name>
    <dbReference type="NCBI Taxonomy" id="480391"/>
    <lineage>
        <taxon>Bacteria</taxon>
        <taxon>Bacillati</taxon>
        <taxon>Bacillota</taxon>
        <taxon>Bacilli</taxon>
        <taxon>Lactobacillales</taxon>
        <taxon>Lactobacillaceae</taxon>
        <taxon>Pediococcus</taxon>
    </lineage>
</organism>
<protein>
    <submittedName>
        <fullName evidence="2">Uncharacterized protein</fullName>
    </submittedName>
</protein>
<proteinExistence type="predicted"/>
<evidence type="ECO:0000313" key="2">
    <source>
        <dbReference type="EMBL" id="KRO25879.1"/>
    </source>
</evidence>
<keyword evidence="1" id="KW-0472">Membrane</keyword>
<sequence length="253" mass="28310">MRLFTADIYRLVRTRGIYIAWAAIMIIAGAITNSQSVGGVMVGTESAPKYTDAQWSLVEIATRVSLSTSVVMYILIAVFVMTVGYEFSQKTYKNTLTSGISRLQFIVNKFIALLVIVFIMIFSYFGVAIITGLFKHSVIGGTVHHFWNVLITCVFSQTLAICVIFSLAVVVLVISKSLIISSIFIVAWPMIMTIVAVFSRWDWVKYFDFFTISNRLALGELTIDKIAPYLVVSVLTILATWLLTIFAMNHQEL</sequence>
<dbReference type="PATRIC" id="fig|480391.4.peg.1438"/>
<dbReference type="AlphaFoldDB" id="A0A0R2NJE7"/>
<keyword evidence="1" id="KW-0812">Transmembrane</keyword>
<comment type="caution">
    <text evidence="2">The sequence shown here is derived from an EMBL/GenBank/DDBJ whole genome shotgun (WGS) entry which is preliminary data.</text>
</comment>
<dbReference type="Proteomes" id="UP000051249">
    <property type="component" value="Unassembled WGS sequence"/>
</dbReference>
<feature type="transmembrane region" description="Helical" evidence="1">
    <location>
        <begin position="226"/>
        <end position="248"/>
    </location>
</feature>
<feature type="transmembrane region" description="Helical" evidence="1">
    <location>
        <begin position="106"/>
        <end position="134"/>
    </location>
</feature>
<accession>A0A0R2NJE7</accession>
<dbReference type="RefSeq" id="WP_057798250.1">
    <property type="nucleotide sequence ID" value="NZ_BJZZ01000005.1"/>
</dbReference>
<evidence type="ECO:0000313" key="3">
    <source>
        <dbReference type="Proteomes" id="UP000051249"/>
    </source>
</evidence>